<organism evidence="1 2">
    <name type="scientific">Desulfoluna spongiiphila</name>
    <dbReference type="NCBI Taxonomy" id="419481"/>
    <lineage>
        <taxon>Bacteria</taxon>
        <taxon>Pseudomonadati</taxon>
        <taxon>Thermodesulfobacteriota</taxon>
        <taxon>Desulfobacteria</taxon>
        <taxon>Desulfobacterales</taxon>
        <taxon>Desulfolunaceae</taxon>
        <taxon>Desulfoluna</taxon>
    </lineage>
</organism>
<dbReference type="RefSeq" id="WP_175469779.1">
    <property type="nucleotide sequence ID" value="NZ_FMUX01000009.1"/>
</dbReference>
<gene>
    <name evidence="1" type="ORF">SAMN05216233_109173</name>
</gene>
<evidence type="ECO:0000313" key="1">
    <source>
        <dbReference type="EMBL" id="SCY45784.1"/>
    </source>
</evidence>
<dbReference type="EMBL" id="FMUX01000009">
    <property type="protein sequence ID" value="SCY45784.1"/>
    <property type="molecule type" value="Genomic_DNA"/>
</dbReference>
<dbReference type="Proteomes" id="UP000198870">
    <property type="component" value="Unassembled WGS sequence"/>
</dbReference>
<reference evidence="1 2" key="1">
    <citation type="submission" date="2016-10" db="EMBL/GenBank/DDBJ databases">
        <authorList>
            <person name="de Groot N.N."/>
        </authorList>
    </citation>
    <scope>NUCLEOTIDE SEQUENCE [LARGE SCALE GENOMIC DNA]</scope>
    <source>
        <strain evidence="1 2">AA1</strain>
    </source>
</reference>
<accession>A0A1G5G2S6</accession>
<evidence type="ECO:0000313" key="2">
    <source>
        <dbReference type="Proteomes" id="UP000198870"/>
    </source>
</evidence>
<keyword evidence="2" id="KW-1185">Reference proteome</keyword>
<dbReference type="AlphaFoldDB" id="A0A1G5G2S6"/>
<sequence>MQQMIEHGDVIKDRAFQGDHLGTLRLGVCGQAAMVILAGGHHGSSEGGGGGSASGRG</sequence>
<proteinExistence type="predicted"/>
<name>A0A1G5G2S6_9BACT</name>
<protein>
    <submittedName>
        <fullName evidence="1">Uncharacterized protein</fullName>
    </submittedName>
</protein>